<sequence length="63" mass="7175">MFTLSIVSYWSKETEMIQKQETLETSIHQNFFGDSLDDSNGGGVNQSSSQNVMMQHLWSPLSF</sequence>
<gene>
    <name evidence="1" type="ORF">PLOB_00026909</name>
</gene>
<dbReference type="EMBL" id="CALNXK010000320">
    <property type="protein sequence ID" value="CAH3182328.1"/>
    <property type="molecule type" value="Genomic_DNA"/>
</dbReference>
<keyword evidence="2" id="KW-1185">Reference proteome</keyword>
<evidence type="ECO:0000313" key="1">
    <source>
        <dbReference type="EMBL" id="CAH3182328.1"/>
    </source>
</evidence>
<name>A0ABN8RXY8_9CNID</name>
<reference evidence="1 2" key="1">
    <citation type="submission" date="2022-05" db="EMBL/GenBank/DDBJ databases">
        <authorList>
            <consortium name="Genoscope - CEA"/>
            <person name="William W."/>
        </authorList>
    </citation>
    <scope>NUCLEOTIDE SEQUENCE [LARGE SCALE GENOMIC DNA]</scope>
</reference>
<proteinExistence type="predicted"/>
<evidence type="ECO:0000313" key="2">
    <source>
        <dbReference type="Proteomes" id="UP001159405"/>
    </source>
</evidence>
<organism evidence="1 2">
    <name type="scientific">Porites lobata</name>
    <dbReference type="NCBI Taxonomy" id="104759"/>
    <lineage>
        <taxon>Eukaryota</taxon>
        <taxon>Metazoa</taxon>
        <taxon>Cnidaria</taxon>
        <taxon>Anthozoa</taxon>
        <taxon>Hexacorallia</taxon>
        <taxon>Scleractinia</taxon>
        <taxon>Fungiina</taxon>
        <taxon>Poritidae</taxon>
        <taxon>Porites</taxon>
    </lineage>
</organism>
<dbReference type="Proteomes" id="UP001159405">
    <property type="component" value="Unassembled WGS sequence"/>
</dbReference>
<accession>A0ABN8RXY8</accession>
<feature type="non-terminal residue" evidence="1">
    <location>
        <position position="63"/>
    </location>
</feature>
<comment type="caution">
    <text evidence="1">The sequence shown here is derived from an EMBL/GenBank/DDBJ whole genome shotgun (WGS) entry which is preliminary data.</text>
</comment>
<protein>
    <submittedName>
        <fullName evidence="1">Uncharacterized protein</fullName>
    </submittedName>
</protein>